<feature type="region of interest" description="Disordered" evidence="1">
    <location>
        <begin position="1"/>
        <end position="23"/>
    </location>
</feature>
<sequence>MRPAQRGRFRSTNVTPAPPPAAASLQGCRLHLAAHAANISDNCCFKRTPIGRRSRLLAIYGHPRTVPERQIDNIASRTSASGGRLRLKGPGERRIAGET</sequence>
<organism evidence="2 3">
    <name type="scientific">Paractinoplanes rishiriensis</name>
    <dbReference type="NCBI Taxonomy" id="1050105"/>
    <lineage>
        <taxon>Bacteria</taxon>
        <taxon>Bacillati</taxon>
        <taxon>Actinomycetota</taxon>
        <taxon>Actinomycetes</taxon>
        <taxon>Micromonosporales</taxon>
        <taxon>Micromonosporaceae</taxon>
        <taxon>Paractinoplanes</taxon>
    </lineage>
</organism>
<evidence type="ECO:0000313" key="3">
    <source>
        <dbReference type="Proteomes" id="UP000636960"/>
    </source>
</evidence>
<accession>A0A919JSR8</accession>
<protein>
    <submittedName>
        <fullName evidence="2">Uncharacterized protein</fullName>
    </submittedName>
</protein>
<gene>
    <name evidence="2" type="ORF">Ari01nite_01370</name>
</gene>
<dbReference type="EMBL" id="BOMV01000001">
    <property type="protein sequence ID" value="GIE92672.1"/>
    <property type="molecule type" value="Genomic_DNA"/>
</dbReference>
<dbReference type="AlphaFoldDB" id="A0A919JSR8"/>
<proteinExistence type="predicted"/>
<name>A0A919JSR8_9ACTN</name>
<keyword evidence="3" id="KW-1185">Reference proteome</keyword>
<evidence type="ECO:0000256" key="1">
    <source>
        <dbReference type="SAM" id="MobiDB-lite"/>
    </source>
</evidence>
<dbReference type="Proteomes" id="UP000636960">
    <property type="component" value="Unassembled WGS sequence"/>
</dbReference>
<feature type="region of interest" description="Disordered" evidence="1">
    <location>
        <begin position="79"/>
        <end position="99"/>
    </location>
</feature>
<evidence type="ECO:0000313" key="2">
    <source>
        <dbReference type="EMBL" id="GIE92672.1"/>
    </source>
</evidence>
<feature type="compositionally biased region" description="Basic and acidic residues" evidence="1">
    <location>
        <begin position="89"/>
        <end position="99"/>
    </location>
</feature>
<comment type="caution">
    <text evidence="2">The sequence shown here is derived from an EMBL/GenBank/DDBJ whole genome shotgun (WGS) entry which is preliminary data.</text>
</comment>
<reference evidence="2" key="1">
    <citation type="submission" date="2021-01" db="EMBL/GenBank/DDBJ databases">
        <title>Whole genome shotgun sequence of Actinoplanes rishiriensis NBRC 108556.</title>
        <authorList>
            <person name="Komaki H."/>
            <person name="Tamura T."/>
        </authorList>
    </citation>
    <scope>NUCLEOTIDE SEQUENCE</scope>
    <source>
        <strain evidence="2">NBRC 108556</strain>
    </source>
</reference>
<dbReference type="PROSITE" id="PS51257">
    <property type="entry name" value="PROKAR_LIPOPROTEIN"/>
    <property type="match status" value="1"/>
</dbReference>